<name>A0A317FKK6_9PROT</name>
<gene>
    <name evidence="3" type="ORF">DFH01_07595</name>
</gene>
<dbReference type="RefSeq" id="WP_109869714.1">
    <property type="nucleotide sequence ID" value="NZ_QGNA01000001.1"/>
</dbReference>
<evidence type="ECO:0000259" key="1">
    <source>
        <dbReference type="Pfam" id="PF01575"/>
    </source>
</evidence>
<dbReference type="Proteomes" id="UP000245765">
    <property type="component" value="Unassembled WGS sequence"/>
</dbReference>
<evidence type="ECO:0000313" key="3">
    <source>
        <dbReference type="EMBL" id="PWS39093.1"/>
    </source>
</evidence>
<feature type="domain" description="MaoC-like" evidence="1">
    <location>
        <begin position="173"/>
        <end position="277"/>
    </location>
</feature>
<dbReference type="GO" id="GO:0003857">
    <property type="term" value="F:(3S)-3-hydroxyacyl-CoA dehydrogenase (NAD+) activity"/>
    <property type="evidence" value="ECO:0007669"/>
    <property type="project" value="TreeGrafter"/>
</dbReference>
<evidence type="ECO:0000313" key="4">
    <source>
        <dbReference type="Proteomes" id="UP000245765"/>
    </source>
</evidence>
<dbReference type="InterPro" id="IPR002539">
    <property type="entry name" value="MaoC-like_dom"/>
</dbReference>
<dbReference type="InterPro" id="IPR029069">
    <property type="entry name" value="HotDog_dom_sf"/>
</dbReference>
<dbReference type="GO" id="GO:0004300">
    <property type="term" value="F:enoyl-CoA hydratase activity"/>
    <property type="evidence" value="ECO:0007669"/>
    <property type="project" value="TreeGrafter"/>
</dbReference>
<dbReference type="SUPFAM" id="SSF54637">
    <property type="entry name" value="Thioesterase/thiol ester dehydrase-isomerase"/>
    <property type="match status" value="2"/>
</dbReference>
<organism evidence="3 4">
    <name type="scientific">Falsiroseomonas bella</name>
    <dbReference type="NCBI Taxonomy" id="2184016"/>
    <lineage>
        <taxon>Bacteria</taxon>
        <taxon>Pseudomonadati</taxon>
        <taxon>Pseudomonadota</taxon>
        <taxon>Alphaproteobacteria</taxon>
        <taxon>Acetobacterales</taxon>
        <taxon>Roseomonadaceae</taxon>
        <taxon>Falsiroseomonas</taxon>
    </lineage>
</organism>
<dbReference type="EMBL" id="QGNA01000001">
    <property type="protein sequence ID" value="PWS39093.1"/>
    <property type="molecule type" value="Genomic_DNA"/>
</dbReference>
<dbReference type="PANTHER" id="PTHR13078:SF56">
    <property type="entry name" value="PEROXISOMAL MULTIFUNCTIONAL ENZYME TYPE 2"/>
    <property type="match status" value="1"/>
</dbReference>
<dbReference type="Pfam" id="PF22622">
    <property type="entry name" value="MFE-2_hydrat-2_N"/>
    <property type="match status" value="1"/>
</dbReference>
<dbReference type="OrthoDB" id="5522043at2"/>
<dbReference type="CDD" id="cd03448">
    <property type="entry name" value="HDE_HSD"/>
    <property type="match status" value="1"/>
</dbReference>
<dbReference type="InterPro" id="IPR054357">
    <property type="entry name" value="MFE-2_N"/>
</dbReference>
<dbReference type="PANTHER" id="PTHR13078">
    <property type="entry name" value="PEROXISOMAL MULTIFUNCTIONAL ENZYME TYPE 2-RELATED"/>
    <property type="match status" value="1"/>
</dbReference>
<dbReference type="Gene3D" id="3.10.129.10">
    <property type="entry name" value="Hotdog Thioesterase"/>
    <property type="match status" value="1"/>
</dbReference>
<sequence length="286" mass="30680">MPITYENLLNFPIPEIRQRLRWQDAALYALSLGCAQDPMDEAELRFVTEGAAMRALPSMAVVLGYPGFWLRDPATGVDALRLVHGEQAVTLHAPLPVEGEVIGRSRVTGIVDRGEGKGALLYSERVILDATTGEKLATLEQTTFLRGDGGFGGPSGPVKKPAPEPEGAAAIALDLPTRPEMALLYRLNGDHNPLHSDPALAAKAGFPRPILHGLATFGVVGRALLRAVCGGDPARFGRMECRFSAPVFPGETIRTEIWPQEGGAAFRARAVERDVVVVGNGAFRTR</sequence>
<dbReference type="GO" id="GO:0006635">
    <property type="term" value="P:fatty acid beta-oxidation"/>
    <property type="evidence" value="ECO:0007669"/>
    <property type="project" value="TreeGrafter"/>
</dbReference>
<dbReference type="Pfam" id="PF01575">
    <property type="entry name" value="MaoC_dehydratas"/>
    <property type="match status" value="1"/>
</dbReference>
<reference evidence="4" key="1">
    <citation type="submission" date="2018-05" db="EMBL/GenBank/DDBJ databases">
        <authorList>
            <person name="Du Z."/>
            <person name="Wang X."/>
        </authorList>
    </citation>
    <scope>NUCLEOTIDE SEQUENCE [LARGE SCALE GENOMIC DNA]</scope>
    <source>
        <strain evidence="4">CQN31</strain>
    </source>
</reference>
<accession>A0A317FKK6</accession>
<keyword evidence="4" id="KW-1185">Reference proteome</keyword>
<protein>
    <submittedName>
        <fullName evidence="3">3-alpha,7-alpha, 12-alpha-trihydroxy-5-beta-cholest-24-enoyl-CoA hydratase</fullName>
    </submittedName>
</protein>
<dbReference type="GO" id="GO:0044594">
    <property type="term" value="F:17-beta-hydroxysteroid dehydrogenase (NAD+) activity"/>
    <property type="evidence" value="ECO:0007669"/>
    <property type="project" value="TreeGrafter"/>
</dbReference>
<evidence type="ECO:0000259" key="2">
    <source>
        <dbReference type="Pfam" id="PF22622"/>
    </source>
</evidence>
<comment type="caution">
    <text evidence="3">The sequence shown here is derived from an EMBL/GenBank/DDBJ whole genome shotgun (WGS) entry which is preliminary data.</text>
</comment>
<dbReference type="AlphaFoldDB" id="A0A317FKK6"/>
<proteinExistence type="predicted"/>
<feature type="domain" description="Peroxisomal multifunctional enzyme type 2-like N-terminal" evidence="2">
    <location>
        <begin position="23"/>
        <end position="147"/>
    </location>
</feature>